<feature type="compositionally biased region" description="Gly residues" evidence="1">
    <location>
        <begin position="146"/>
        <end position="170"/>
    </location>
</feature>
<keyword evidence="3" id="KW-1185">Reference proteome</keyword>
<gene>
    <name evidence="2" type="ORF">CK936_33160</name>
</gene>
<sequence>MPETIRWTVLPDGVTADGKLRLTVLVSPRLTGGTTLGAFAGFVDWPQTLARYLPALQVEFKPPAGASITLPTTAQPGRFPPPDSAVWKALFTTATEVRAPASFTATALARGVPPTLRSFPGQAVHQQIDSLYETAVTTTAFHRAFPGGGSNGNGGADRGGGPNECGGAEHGGAPEAGAPEGGGPVA</sequence>
<dbReference type="Proteomes" id="UP000218944">
    <property type="component" value="Unassembled WGS sequence"/>
</dbReference>
<feature type="region of interest" description="Disordered" evidence="1">
    <location>
        <begin position="143"/>
        <end position="186"/>
    </location>
</feature>
<reference evidence="2 3" key="1">
    <citation type="submission" date="2017-08" db="EMBL/GenBank/DDBJ databases">
        <title>Genome sequence of Streptomyces albireticuli NRRL B-1670.</title>
        <authorList>
            <person name="Graham D.E."/>
            <person name="Mahan K.M."/>
            <person name="Klingeman D.M."/>
            <person name="Hettich R.L."/>
            <person name="Parry R.J."/>
            <person name="Spain J.C."/>
        </authorList>
    </citation>
    <scope>NUCLEOTIDE SEQUENCE [LARGE SCALE GENOMIC DNA]</scope>
    <source>
        <strain evidence="2 3">NRRL B-1670</strain>
    </source>
</reference>
<dbReference type="AlphaFoldDB" id="A0A2A2D0A0"/>
<evidence type="ECO:0000313" key="2">
    <source>
        <dbReference type="EMBL" id="PAU44762.1"/>
    </source>
</evidence>
<dbReference type="EMBL" id="NSJV01000625">
    <property type="protein sequence ID" value="PAU44762.1"/>
    <property type="molecule type" value="Genomic_DNA"/>
</dbReference>
<comment type="caution">
    <text evidence="2">The sequence shown here is derived from an EMBL/GenBank/DDBJ whole genome shotgun (WGS) entry which is preliminary data.</text>
</comment>
<protein>
    <submittedName>
        <fullName evidence="2">Uncharacterized protein</fullName>
    </submittedName>
</protein>
<name>A0A2A2D0A0_9ACTN</name>
<accession>A0A2A2D0A0</accession>
<organism evidence="2 3">
    <name type="scientific">Streptomyces albireticuli</name>
    <dbReference type="NCBI Taxonomy" id="1940"/>
    <lineage>
        <taxon>Bacteria</taxon>
        <taxon>Bacillati</taxon>
        <taxon>Actinomycetota</taxon>
        <taxon>Actinomycetes</taxon>
        <taxon>Kitasatosporales</taxon>
        <taxon>Streptomycetaceae</taxon>
        <taxon>Streptomyces</taxon>
    </lineage>
</organism>
<evidence type="ECO:0000256" key="1">
    <source>
        <dbReference type="SAM" id="MobiDB-lite"/>
    </source>
</evidence>
<feature type="non-terminal residue" evidence="2">
    <location>
        <position position="186"/>
    </location>
</feature>
<evidence type="ECO:0000313" key="3">
    <source>
        <dbReference type="Proteomes" id="UP000218944"/>
    </source>
</evidence>
<proteinExistence type="predicted"/>